<dbReference type="PANTHER" id="PTHR48107">
    <property type="entry name" value="NADPH-DEPENDENT ALDEHYDE REDUCTASE-LIKE PROTEIN, CHLOROPLASTIC-RELATED"/>
    <property type="match status" value="1"/>
</dbReference>
<keyword evidence="2" id="KW-0560">Oxidoreductase</keyword>
<evidence type="ECO:0000256" key="1">
    <source>
        <dbReference type="ARBA" id="ARBA00006484"/>
    </source>
</evidence>
<dbReference type="Gene3D" id="3.40.50.720">
    <property type="entry name" value="NAD(P)-binding Rossmann-like Domain"/>
    <property type="match status" value="1"/>
</dbReference>
<comment type="caution">
    <text evidence="3">The sequence shown here is derived from an EMBL/GenBank/DDBJ whole genome shotgun (WGS) entry which is preliminary data.</text>
</comment>
<dbReference type="InterPro" id="IPR036291">
    <property type="entry name" value="NAD(P)-bd_dom_sf"/>
</dbReference>
<dbReference type="GeneID" id="30005253"/>
<dbReference type="SUPFAM" id="SSF51735">
    <property type="entry name" value="NAD(P)-binding Rossmann-fold domains"/>
    <property type="match status" value="1"/>
</dbReference>
<evidence type="ECO:0000313" key="3">
    <source>
        <dbReference type="EMBL" id="OAP65111.1"/>
    </source>
</evidence>
<reference evidence="3 4" key="1">
    <citation type="submission" date="2016-04" db="EMBL/GenBank/DDBJ databases">
        <title>Draft genome of Fonsecaea erecta CBS 125763.</title>
        <authorList>
            <person name="Weiss V.A."/>
            <person name="Vicente V.A."/>
            <person name="Raittz R.T."/>
            <person name="Moreno L.F."/>
            <person name="De Souza E.M."/>
            <person name="Pedrosa F.O."/>
            <person name="Steffens M.B."/>
            <person name="Faoro H."/>
            <person name="Tadra-Sfeir M.Z."/>
            <person name="Najafzadeh M.J."/>
            <person name="Felipe M.S."/>
            <person name="Teixeira M."/>
            <person name="Sun J."/>
            <person name="Xi L."/>
            <person name="Gomes R."/>
            <person name="De Azevedo C.M."/>
            <person name="Salgado C.G."/>
            <person name="Da Silva M.B."/>
            <person name="Nascimento M.F."/>
            <person name="Queiroz-Telles F."/>
            <person name="Attili D.S."/>
            <person name="Gorbushina A."/>
        </authorList>
    </citation>
    <scope>NUCLEOTIDE SEQUENCE [LARGE SCALE GENOMIC DNA]</scope>
    <source>
        <strain evidence="3 4">CBS 125763</strain>
    </source>
</reference>
<evidence type="ECO:0008006" key="5">
    <source>
        <dbReference type="Google" id="ProtNLM"/>
    </source>
</evidence>
<evidence type="ECO:0000256" key="2">
    <source>
        <dbReference type="ARBA" id="ARBA00023002"/>
    </source>
</evidence>
<dbReference type="EMBL" id="LVYI01000001">
    <property type="protein sequence ID" value="OAP65111.1"/>
    <property type="molecule type" value="Genomic_DNA"/>
</dbReference>
<proteinExistence type="inferred from homology"/>
<evidence type="ECO:0000313" key="4">
    <source>
        <dbReference type="Proteomes" id="UP000078343"/>
    </source>
</evidence>
<dbReference type="GO" id="GO:0016614">
    <property type="term" value="F:oxidoreductase activity, acting on CH-OH group of donors"/>
    <property type="evidence" value="ECO:0007669"/>
    <property type="project" value="UniProtKB-ARBA"/>
</dbReference>
<gene>
    <name evidence="3" type="ORF">AYL99_01083</name>
</gene>
<protein>
    <recommendedName>
        <fullName evidence="5">3-oxoacyl-[acyl-carrier protein] reductase</fullName>
    </recommendedName>
</protein>
<dbReference type="OrthoDB" id="47007at2759"/>
<dbReference type="PRINTS" id="PR00080">
    <property type="entry name" value="SDRFAMILY"/>
</dbReference>
<dbReference type="RefSeq" id="XP_018698478.1">
    <property type="nucleotide sequence ID" value="XM_018832599.1"/>
</dbReference>
<dbReference type="Pfam" id="PF13561">
    <property type="entry name" value="adh_short_C2"/>
    <property type="match status" value="1"/>
</dbReference>
<sequence length="270" mass="28472">MISSIPAPLAGRVAIVTGGSRGIGAAIAIDFARRGCSHVAITYLGNIDAAKKVLSTIEEISSDIKTALIRADVTSETFGPDVIKETLRSLAVDHIDIVVSNAALSDMNTLQNMETHTKEAFDRFMTANIWSPFQLSLAAIPHMPRGGRIISISSVASRRPNSDPLVILGATKAASDAITRALAAKYPRGTGITINSVAVGPTNTDALRMGMAGLPKEWTEALYARATAERRIAEVDDVTGVVSWLAGPDSKWVNGNFVPCSGGSMLELQG</sequence>
<keyword evidence="4" id="KW-1185">Reference proteome</keyword>
<dbReference type="STRING" id="1367422.A0A179A0I7"/>
<name>A0A179A0I7_9EURO</name>
<dbReference type="PRINTS" id="PR00081">
    <property type="entry name" value="GDHRDH"/>
</dbReference>
<comment type="similarity">
    <text evidence="1">Belongs to the short-chain dehydrogenases/reductases (SDR) family.</text>
</comment>
<dbReference type="Proteomes" id="UP000078343">
    <property type="component" value="Unassembled WGS sequence"/>
</dbReference>
<dbReference type="InterPro" id="IPR002347">
    <property type="entry name" value="SDR_fam"/>
</dbReference>
<dbReference type="AlphaFoldDB" id="A0A179A0I7"/>
<organism evidence="3 4">
    <name type="scientific">Fonsecaea erecta</name>
    <dbReference type="NCBI Taxonomy" id="1367422"/>
    <lineage>
        <taxon>Eukaryota</taxon>
        <taxon>Fungi</taxon>
        <taxon>Dikarya</taxon>
        <taxon>Ascomycota</taxon>
        <taxon>Pezizomycotina</taxon>
        <taxon>Eurotiomycetes</taxon>
        <taxon>Chaetothyriomycetidae</taxon>
        <taxon>Chaetothyriales</taxon>
        <taxon>Herpotrichiellaceae</taxon>
        <taxon>Fonsecaea</taxon>
    </lineage>
</organism>
<accession>A0A179A0I7</accession>